<dbReference type="PANTHER" id="PTHR48081:SF8">
    <property type="entry name" value="ALPHA_BETA HYDROLASE FOLD-3 DOMAIN-CONTAINING PROTEIN-RELATED"/>
    <property type="match status" value="1"/>
</dbReference>
<proteinExistence type="predicted"/>
<organism evidence="3 4">
    <name type="scientific">Novosphingobium aerophilum</name>
    <dbReference type="NCBI Taxonomy" id="2839843"/>
    <lineage>
        <taxon>Bacteria</taxon>
        <taxon>Pseudomonadati</taxon>
        <taxon>Pseudomonadota</taxon>
        <taxon>Alphaproteobacteria</taxon>
        <taxon>Sphingomonadales</taxon>
        <taxon>Sphingomonadaceae</taxon>
        <taxon>Novosphingobium</taxon>
    </lineage>
</organism>
<feature type="domain" description="Alpha/beta hydrolase fold-3" evidence="2">
    <location>
        <begin position="78"/>
        <end position="285"/>
    </location>
</feature>
<keyword evidence="4" id="KW-1185">Reference proteome</keyword>
<accession>A0A7X1KAM5</accession>
<comment type="caution">
    <text evidence="3">The sequence shown here is derived from an EMBL/GenBank/DDBJ whole genome shotgun (WGS) entry which is preliminary data.</text>
</comment>
<dbReference type="Gene3D" id="3.40.50.1820">
    <property type="entry name" value="alpha/beta hydrolase"/>
    <property type="match status" value="1"/>
</dbReference>
<dbReference type="InterPro" id="IPR050300">
    <property type="entry name" value="GDXG_lipolytic_enzyme"/>
</dbReference>
<dbReference type="EMBL" id="JACLAU010000001">
    <property type="protein sequence ID" value="MBC2650343.1"/>
    <property type="molecule type" value="Genomic_DNA"/>
</dbReference>
<reference evidence="3 4" key="1">
    <citation type="submission" date="2020-08" db="EMBL/GenBank/DDBJ databases">
        <title>The genome sequence of Novosphingobium flavum 4Y4.</title>
        <authorList>
            <person name="Liu Y."/>
        </authorList>
    </citation>
    <scope>NUCLEOTIDE SEQUENCE [LARGE SCALE GENOMIC DNA]</scope>
    <source>
        <strain evidence="3 4">4Y4</strain>
    </source>
</reference>
<dbReference type="AlphaFoldDB" id="A0A7X1KAM5"/>
<evidence type="ECO:0000313" key="4">
    <source>
        <dbReference type="Proteomes" id="UP000520156"/>
    </source>
</evidence>
<dbReference type="PANTHER" id="PTHR48081">
    <property type="entry name" value="AB HYDROLASE SUPERFAMILY PROTEIN C4A8.06C"/>
    <property type="match status" value="1"/>
</dbReference>
<dbReference type="SUPFAM" id="SSF53474">
    <property type="entry name" value="alpha/beta-Hydrolases"/>
    <property type="match status" value="1"/>
</dbReference>
<sequence>MPIDPQIAAMLDAMPEWPGVRHVPLAMLRQSVRDSSIGIPPAADAVVAAVRDAVIPGPGGDLPIRIYTPEGQGPFPVVVYMHGGGYVVGDLDTQDMIARALCAWSAAVLVSVDYRLAPEHKFPAGVDDSVAALRWVAGNAAAIGGDASRLALAGDSAGANMACAAALVARDEGGPAVRAVVNIYGSCNYPGTATPSAIAFADGPILRADDVAWFWEQYLEHPSQQDDPRASPLRAASHAGLPPHFVGTAECDPSRDDAEDFARKLIAAGVETRLQRYPGMVHGFASWVGFLPGARAVLQDAAAFLKTHLH</sequence>
<dbReference type="RefSeq" id="WP_185681743.1">
    <property type="nucleotide sequence ID" value="NZ_JACLAU010000001.1"/>
</dbReference>
<keyword evidence="1 3" id="KW-0378">Hydrolase</keyword>
<dbReference type="Proteomes" id="UP000520156">
    <property type="component" value="Unassembled WGS sequence"/>
</dbReference>
<dbReference type="Pfam" id="PF07859">
    <property type="entry name" value="Abhydrolase_3"/>
    <property type="match status" value="1"/>
</dbReference>
<name>A0A7X1KAM5_9SPHN</name>
<dbReference type="InterPro" id="IPR029058">
    <property type="entry name" value="AB_hydrolase_fold"/>
</dbReference>
<gene>
    <name evidence="3" type="ORF">H7F49_01330</name>
</gene>
<evidence type="ECO:0000313" key="3">
    <source>
        <dbReference type="EMBL" id="MBC2650343.1"/>
    </source>
</evidence>
<evidence type="ECO:0000259" key="2">
    <source>
        <dbReference type="Pfam" id="PF07859"/>
    </source>
</evidence>
<protein>
    <submittedName>
        <fullName evidence="3">Alpha/beta hydrolase</fullName>
    </submittedName>
</protein>
<evidence type="ECO:0000256" key="1">
    <source>
        <dbReference type="ARBA" id="ARBA00022801"/>
    </source>
</evidence>
<dbReference type="InterPro" id="IPR013094">
    <property type="entry name" value="AB_hydrolase_3"/>
</dbReference>
<dbReference type="GO" id="GO:0016787">
    <property type="term" value="F:hydrolase activity"/>
    <property type="evidence" value="ECO:0007669"/>
    <property type="project" value="UniProtKB-KW"/>
</dbReference>